<sequence length="154" mass="15900">MLLAVTVGALTTGCFGPQPPLFGQDGVVPEEAARVPMEVRPGADGTWALYVPELGLRGQGRSLVLPEGPSVKGWRRELPAEFAVTSHHPGAVHSAFVRGASVVLVGGREGRRGPSAVAWFDVLSGRVLWTRNLPSGATVQLSGSGPLVVAACGA</sequence>
<accession>A0A370BGX6</accession>
<dbReference type="EMBL" id="QQNA01000034">
    <property type="protein sequence ID" value="RDG39053.1"/>
    <property type="molecule type" value="Genomic_DNA"/>
</dbReference>
<keyword evidence="2" id="KW-1185">Reference proteome</keyword>
<evidence type="ECO:0000313" key="2">
    <source>
        <dbReference type="Proteomes" id="UP000253741"/>
    </source>
</evidence>
<feature type="non-terminal residue" evidence="1">
    <location>
        <position position="154"/>
    </location>
</feature>
<reference evidence="1 2" key="1">
    <citation type="submission" date="2018-07" db="EMBL/GenBank/DDBJ databases">
        <title>Streptomyces species from bats.</title>
        <authorList>
            <person name="Dunlap C."/>
        </authorList>
    </citation>
    <scope>NUCLEOTIDE SEQUENCE [LARGE SCALE GENOMIC DNA]</scope>
    <source>
        <strain evidence="1 2">AC230</strain>
    </source>
</reference>
<gene>
    <name evidence="1" type="ORF">DVH02_06135</name>
</gene>
<proteinExistence type="predicted"/>
<evidence type="ECO:0000313" key="1">
    <source>
        <dbReference type="EMBL" id="RDG39053.1"/>
    </source>
</evidence>
<name>A0A370BGX6_9ACTN</name>
<organism evidence="1 2">
    <name type="scientific">Streptomyces corynorhini</name>
    <dbReference type="NCBI Taxonomy" id="2282652"/>
    <lineage>
        <taxon>Bacteria</taxon>
        <taxon>Bacillati</taxon>
        <taxon>Actinomycetota</taxon>
        <taxon>Actinomycetes</taxon>
        <taxon>Kitasatosporales</taxon>
        <taxon>Streptomycetaceae</taxon>
        <taxon>Streptomyces</taxon>
    </lineage>
</organism>
<protein>
    <submittedName>
        <fullName evidence="1">Uncharacterized protein</fullName>
    </submittedName>
</protein>
<comment type="caution">
    <text evidence="1">The sequence shown here is derived from an EMBL/GenBank/DDBJ whole genome shotgun (WGS) entry which is preliminary data.</text>
</comment>
<dbReference type="AlphaFoldDB" id="A0A370BGX6"/>
<dbReference type="Proteomes" id="UP000253741">
    <property type="component" value="Unassembled WGS sequence"/>
</dbReference>